<feature type="transmembrane region" description="Helical" evidence="3">
    <location>
        <begin position="165"/>
        <end position="185"/>
    </location>
</feature>
<accession>A0A8J7DY68</accession>
<proteinExistence type="inferred from homology"/>
<keyword evidence="5" id="KW-1185">Reference proteome</keyword>
<evidence type="ECO:0000313" key="5">
    <source>
        <dbReference type="Proteomes" id="UP000654482"/>
    </source>
</evidence>
<dbReference type="Pfam" id="PF02632">
    <property type="entry name" value="BioY"/>
    <property type="match status" value="1"/>
</dbReference>
<sequence>MTHTVQRRSEEIWYAIGEVLELRSLLGREKNRVVQRPVSSIQRAFLTQTRDRAHFKENTPVVKLPSLVSNTPRRRNRRSKSRSSSPNSQPSKSVLSAPHQLLWALIGLLLTIGGTFLEAFITTFPWQWADRGIQAHSLGVTYQIGAVLLVGCLGGKNAAALSQIAYIALGLTFFPIFSQGGGLAYFREPTFGYILGFIPGAWLCGWLTFRHRVKLESLAFSGMSGLFAIHSIGIAYLMGLQLFSPLGNGFSAFLQGIVKYSILPLPGQIAIVCAVSVLGFILRQILFY</sequence>
<feature type="transmembrane region" description="Helical" evidence="3">
    <location>
        <begin position="101"/>
        <end position="121"/>
    </location>
</feature>
<evidence type="ECO:0000256" key="3">
    <source>
        <dbReference type="SAM" id="Phobius"/>
    </source>
</evidence>
<keyword evidence="3" id="KW-1133">Transmembrane helix</keyword>
<dbReference type="Gene3D" id="1.10.1760.20">
    <property type="match status" value="1"/>
</dbReference>
<dbReference type="EMBL" id="JADEWZ010000026">
    <property type="protein sequence ID" value="MBE9117541.1"/>
    <property type="molecule type" value="Genomic_DNA"/>
</dbReference>
<name>A0A8J7DY68_9CYAN</name>
<dbReference type="AlphaFoldDB" id="A0A8J7DY68"/>
<feature type="transmembrane region" description="Helical" evidence="3">
    <location>
        <begin position="218"/>
        <end position="243"/>
    </location>
</feature>
<evidence type="ECO:0000256" key="2">
    <source>
        <dbReference type="SAM" id="MobiDB-lite"/>
    </source>
</evidence>
<reference evidence="4" key="1">
    <citation type="submission" date="2020-10" db="EMBL/GenBank/DDBJ databases">
        <authorList>
            <person name="Castelo-Branco R."/>
            <person name="Eusebio N."/>
            <person name="Adriana R."/>
            <person name="Vieira A."/>
            <person name="Brugerolle De Fraissinette N."/>
            <person name="Rezende De Castro R."/>
            <person name="Schneider M.P."/>
            <person name="Vasconcelos V."/>
            <person name="Leao P.N."/>
        </authorList>
    </citation>
    <scope>NUCLEOTIDE SEQUENCE</scope>
    <source>
        <strain evidence="4">LEGE 07157</strain>
    </source>
</reference>
<organism evidence="4 5">
    <name type="scientific">Lusitaniella coriacea LEGE 07157</name>
    <dbReference type="NCBI Taxonomy" id="945747"/>
    <lineage>
        <taxon>Bacteria</taxon>
        <taxon>Bacillati</taxon>
        <taxon>Cyanobacteriota</taxon>
        <taxon>Cyanophyceae</taxon>
        <taxon>Spirulinales</taxon>
        <taxon>Lusitaniellaceae</taxon>
        <taxon>Lusitaniella</taxon>
    </lineage>
</organism>
<dbReference type="RefSeq" id="WP_194030627.1">
    <property type="nucleotide sequence ID" value="NZ_JADEWZ010000026.1"/>
</dbReference>
<feature type="compositionally biased region" description="Low complexity" evidence="2">
    <location>
        <begin position="82"/>
        <end position="93"/>
    </location>
</feature>
<dbReference type="PANTHER" id="PTHR34295">
    <property type="entry name" value="BIOTIN TRANSPORTER BIOY"/>
    <property type="match status" value="1"/>
</dbReference>
<comment type="similarity">
    <text evidence="1">Belongs to the BioY family.</text>
</comment>
<dbReference type="PANTHER" id="PTHR34295:SF1">
    <property type="entry name" value="BIOTIN TRANSPORTER BIOY"/>
    <property type="match status" value="1"/>
</dbReference>
<feature type="transmembrane region" description="Helical" evidence="3">
    <location>
        <begin position="263"/>
        <end position="282"/>
    </location>
</feature>
<keyword evidence="3" id="KW-0472">Membrane</keyword>
<dbReference type="GO" id="GO:0005886">
    <property type="term" value="C:plasma membrane"/>
    <property type="evidence" value="ECO:0007669"/>
    <property type="project" value="InterPro"/>
</dbReference>
<keyword evidence="3" id="KW-0812">Transmembrane</keyword>
<feature type="compositionally biased region" description="Basic residues" evidence="2">
    <location>
        <begin position="72"/>
        <end position="81"/>
    </location>
</feature>
<evidence type="ECO:0000256" key="1">
    <source>
        <dbReference type="ARBA" id="ARBA00010692"/>
    </source>
</evidence>
<gene>
    <name evidence="4" type="ORF">IQ249_16710</name>
</gene>
<dbReference type="Proteomes" id="UP000654482">
    <property type="component" value="Unassembled WGS sequence"/>
</dbReference>
<feature type="region of interest" description="Disordered" evidence="2">
    <location>
        <begin position="66"/>
        <end position="93"/>
    </location>
</feature>
<comment type="caution">
    <text evidence="4">The sequence shown here is derived from an EMBL/GenBank/DDBJ whole genome shotgun (WGS) entry which is preliminary data.</text>
</comment>
<protein>
    <submittedName>
        <fullName evidence="4">Biotin transporter BioY</fullName>
    </submittedName>
</protein>
<dbReference type="InterPro" id="IPR003784">
    <property type="entry name" value="BioY"/>
</dbReference>
<feature type="transmembrane region" description="Helical" evidence="3">
    <location>
        <begin position="191"/>
        <end position="209"/>
    </location>
</feature>
<evidence type="ECO:0000313" key="4">
    <source>
        <dbReference type="EMBL" id="MBE9117541.1"/>
    </source>
</evidence>
<feature type="transmembrane region" description="Helical" evidence="3">
    <location>
        <begin position="133"/>
        <end position="153"/>
    </location>
</feature>
<dbReference type="GO" id="GO:0015225">
    <property type="term" value="F:biotin transmembrane transporter activity"/>
    <property type="evidence" value="ECO:0007669"/>
    <property type="project" value="InterPro"/>
</dbReference>